<accession>A0A087G1J3</accession>
<feature type="region of interest" description="Disordered" evidence="1">
    <location>
        <begin position="1"/>
        <end position="45"/>
    </location>
</feature>
<dbReference type="OrthoDB" id="976155at2759"/>
<feature type="compositionally biased region" description="Acidic residues" evidence="1">
    <location>
        <begin position="17"/>
        <end position="31"/>
    </location>
</feature>
<reference evidence="3" key="1">
    <citation type="journal article" date="2015" name="Nat. Plants">
        <title>Genome expansion of Arabis alpina linked with retrotransposition and reduced symmetric DNA methylation.</title>
        <authorList>
            <person name="Willing E.M."/>
            <person name="Rawat V."/>
            <person name="Mandakova T."/>
            <person name="Maumus F."/>
            <person name="James G.V."/>
            <person name="Nordstroem K.J."/>
            <person name="Becker C."/>
            <person name="Warthmann N."/>
            <person name="Chica C."/>
            <person name="Szarzynska B."/>
            <person name="Zytnicki M."/>
            <person name="Albani M.C."/>
            <person name="Kiefer C."/>
            <person name="Bergonzi S."/>
            <person name="Castaings L."/>
            <person name="Mateos J.L."/>
            <person name="Berns M.C."/>
            <person name="Bujdoso N."/>
            <person name="Piofczyk T."/>
            <person name="de Lorenzo L."/>
            <person name="Barrero-Sicilia C."/>
            <person name="Mateos I."/>
            <person name="Piednoel M."/>
            <person name="Hagmann J."/>
            <person name="Chen-Min-Tao R."/>
            <person name="Iglesias-Fernandez R."/>
            <person name="Schuster S.C."/>
            <person name="Alonso-Blanco C."/>
            <person name="Roudier F."/>
            <person name="Carbonero P."/>
            <person name="Paz-Ares J."/>
            <person name="Davis S.J."/>
            <person name="Pecinka A."/>
            <person name="Quesneville H."/>
            <person name="Colot V."/>
            <person name="Lysak M.A."/>
            <person name="Weigel D."/>
            <person name="Coupland G."/>
            <person name="Schneeberger K."/>
        </authorList>
    </citation>
    <scope>NUCLEOTIDE SEQUENCE [LARGE SCALE GENOMIC DNA]</scope>
    <source>
        <strain evidence="3">cv. Pajares</strain>
    </source>
</reference>
<protein>
    <submittedName>
        <fullName evidence="2">Uncharacterized protein</fullName>
    </submittedName>
</protein>
<evidence type="ECO:0000313" key="3">
    <source>
        <dbReference type="Proteomes" id="UP000029120"/>
    </source>
</evidence>
<feature type="non-terminal residue" evidence="2">
    <location>
        <position position="181"/>
    </location>
</feature>
<organism evidence="2 3">
    <name type="scientific">Arabis alpina</name>
    <name type="common">Alpine rock-cress</name>
    <dbReference type="NCBI Taxonomy" id="50452"/>
    <lineage>
        <taxon>Eukaryota</taxon>
        <taxon>Viridiplantae</taxon>
        <taxon>Streptophyta</taxon>
        <taxon>Embryophyta</taxon>
        <taxon>Tracheophyta</taxon>
        <taxon>Spermatophyta</taxon>
        <taxon>Magnoliopsida</taxon>
        <taxon>eudicotyledons</taxon>
        <taxon>Gunneridae</taxon>
        <taxon>Pentapetalae</taxon>
        <taxon>rosids</taxon>
        <taxon>malvids</taxon>
        <taxon>Brassicales</taxon>
        <taxon>Brassicaceae</taxon>
        <taxon>Arabideae</taxon>
        <taxon>Arabis</taxon>
    </lineage>
</organism>
<feature type="non-terminal residue" evidence="2">
    <location>
        <position position="1"/>
    </location>
</feature>
<gene>
    <name evidence="2" type="ORF">AALP_AAs64645U000100</name>
</gene>
<dbReference type="Gramene" id="KFK23745">
    <property type="protein sequence ID" value="KFK23745"/>
    <property type="gene ID" value="AALP_AAs64645U000100"/>
</dbReference>
<dbReference type="AlphaFoldDB" id="A0A087G1J3"/>
<dbReference type="eggNOG" id="KOG2073">
    <property type="taxonomic scope" value="Eukaryota"/>
</dbReference>
<evidence type="ECO:0000256" key="1">
    <source>
        <dbReference type="SAM" id="MobiDB-lite"/>
    </source>
</evidence>
<dbReference type="OMA" id="AMNFESE"/>
<name>A0A087G1J3_ARAAL</name>
<sequence length="181" mass="19713">IEDMELNRAFNANTSSSDDDDVVVGEEDDDLTGSPKDNAFNTTETNFQVESPLGLFDLSTSEKAEEAFAEQPPEWVGWGESLSDLQASGTGLNPFIDDDDSKTMMNLDTPMVEVKADPVLPNGSSPRGRSLFEKDVEFEGVEAEGTEKAMEQAMKEGIVGEAGAMKRNMEMIEDEKAEESS</sequence>
<dbReference type="Proteomes" id="UP000029120">
    <property type="component" value="Unassembled WGS sequence"/>
</dbReference>
<proteinExistence type="predicted"/>
<evidence type="ECO:0000313" key="2">
    <source>
        <dbReference type="EMBL" id="KFK23745.1"/>
    </source>
</evidence>
<keyword evidence="3" id="KW-1185">Reference proteome</keyword>
<dbReference type="EMBL" id="KL975725">
    <property type="protein sequence ID" value="KFK23745.1"/>
    <property type="molecule type" value="Genomic_DNA"/>
</dbReference>